<dbReference type="Gene3D" id="1.10.260.40">
    <property type="entry name" value="lambda repressor-like DNA-binding domains"/>
    <property type="match status" value="1"/>
</dbReference>
<sequence length="161" mass="17675">MPASRASTEVLGFVMSRYSQIANVVSSPNIRNIGNYSICDVSHNANMVDEDDKNGGPNHLRAWMRFRKVKGARLAEALGGNVTPGMVSDLVNSNRALSAKWLRRIAPHLKTTPGLLLDHDPFDLDEDMIDLWTKANDVQRHQIIDLAKVVIKGRTGTGGSV</sequence>
<dbReference type="AlphaFoldDB" id="A0A239KPE3"/>
<dbReference type="GO" id="GO:0003677">
    <property type="term" value="F:DNA binding"/>
    <property type="evidence" value="ECO:0007669"/>
    <property type="project" value="InterPro"/>
</dbReference>
<dbReference type="EMBL" id="FZPA01000015">
    <property type="protein sequence ID" value="SNT20041.1"/>
    <property type="molecule type" value="Genomic_DNA"/>
</dbReference>
<keyword evidence="2" id="KW-1185">Reference proteome</keyword>
<reference evidence="1 2" key="1">
    <citation type="submission" date="2017-06" db="EMBL/GenBank/DDBJ databases">
        <authorList>
            <person name="Kim H.J."/>
            <person name="Triplett B.A."/>
        </authorList>
    </citation>
    <scope>NUCLEOTIDE SEQUENCE [LARGE SCALE GENOMIC DNA]</scope>
    <source>
        <strain evidence="1 2">DS15</strain>
    </source>
</reference>
<accession>A0A239KPE3</accession>
<name>A0A239KPE3_9SPHN</name>
<dbReference type="InterPro" id="IPR010982">
    <property type="entry name" value="Lambda_DNA-bd_dom_sf"/>
</dbReference>
<evidence type="ECO:0000313" key="1">
    <source>
        <dbReference type="EMBL" id="SNT20041.1"/>
    </source>
</evidence>
<dbReference type="SUPFAM" id="SSF47413">
    <property type="entry name" value="lambda repressor-like DNA-binding domains"/>
    <property type="match status" value="1"/>
</dbReference>
<evidence type="ECO:0000313" key="2">
    <source>
        <dbReference type="Proteomes" id="UP000198339"/>
    </source>
</evidence>
<organism evidence="1 2">
    <name type="scientific">Sphingopyxis indica</name>
    <dbReference type="NCBI Taxonomy" id="436663"/>
    <lineage>
        <taxon>Bacteria</taxon>
        <taxon>Pseudomonadati</taxon>
        <taxon>Pseudomonadota</taxon>
        <taxon>Alphaproteobacteria</taxon>
        <taxon>Sphingomonadales</taxon>
        <taxon>Sphingomonadaceae</taxon>
        <taxon>Sphingopyxis</taxon>
    </lineage>
</organism>
<proteinExistence type="predicted"/>
<gene>
    <name evidence="1" type="ORF">SAMN06295955_11590</name>
</gene>
<dbReference type="Proteomes" id="UP000198339">
    <property type="component" value="Unassembled WGS sequence"/>
</dbReference>
<protein>
    <submittedName>
        <fullName evidence="1">Uncharacterized protein</fullName>
    </submittedName>
</protein>